<name>A0A6M3JMW0_9ZZZZ</name>
<protein>
    <submittedName>
        <fullName evidence="1">Uncharacterized protein</fullName>
    </submittedName>
</protein>
<organism evidence="1">
    <name type="scientific">viral metagenome</name>
    <dbReference type="NCBI Taxonomy" id="1070528"/>
    <lineage>
        <taxon>unclassified sequences</taxon>
        <taxon>metagenomes</taxon>
        <taxon>organismal metagenomes</taxon>
    </lineage>
</organism>
<reference evidence="1" key="1">
    <citation type="submission" date="2020-03" db="EMBL/GenBank/DDBJ databases">
        <title>The deep terrestrial virosphere.</title>
        <authorList>
            <person name="Holmfeldt K."/>
            <person name="Nilsson E."/>
            <person name="Simone D."/>
            <person name="Lopez-Fernandez M."/>
            <person name="Wu X."/>
            <person name="de Brujin I."/>
            <person name="Lundin D."/>
            <person name="Andersson A."/>
            <person name="Bertilsson S."/>
            <person name="Dopson M."/>
        </authorList>
    </citation>
    <scope>NUCLEOTIDE SEQUENCE</scope>
    <source>
        <strain evidence="1">MM415A03146</strain>
    </source>
</reference>
<gene>
    <name evidence="1" type="ORF">MM415A03146_0006</name>
</gene>
<dbReference type="EMBL" id="MT141880">
    <property type="protein sequence ID" value="QJA71539.1"/>
    <property type="molecule type" value="Genomic_DNA"/>
</dbReference>
<dbReference type="AlphaFoldDB" id="A0A6M3JMW0"/>
<accession>A0A6M3JMW0</accession>
<proteinExistence type="predicted"/>
<evidence type="ECO:0000313" key="1">
    <source>
        <dbReference type="EMBL" id="QJA71539.1"/>
    </source>
</evidence>
<sequence length="79" mass="9359">MSAMFEIDGYLAVLPHVQNIYPVEQDKFYWCWGFKYISGVFEYFIYRSEKEALKIHNAFVDALNLYWKAHNKSVQPTAS</sequence>